<evidence type="ECO:0000313" key="4">
    <source>
        <dbReference type="Proteomes" id="UP000276443"/>
    </source>
</evidence>
<accession>A0A3N5CFM2</accession>
<dbReference type="InterPro" id="IPR030395">
    <property type="entry name" value="GP_PDE_dom"/>
</dbReference>
<dbReference type="InterPro" id="IPR017946">
    <property type="entry name" value="PLC-like_Pdiesterase_TIM-brl"/>
</dbReference>
<keyword evidence="1" id="KW-1133">Transmembrane helix</keyword>
<evidence type="ECO:0000256" key="1">
    <source>
        <dbReference type="SAM" id="Phobius"/>
    </source>
</evidence>
<evidence type="ECO:0000259" key="2">
    <source>
        <dbReference type="PROSITE" id="PS51704"/>
    </source>
</evidence>
<dbReference type="Proteomes" id="UP000276443">
    <property type="component" value="Unassembled WGS sequence"/>
</dbReference>
<dbReference type="Gene3D" id="3.20.20.190">
    <property type="entry name" value="Phosphatidylinositol (PI) phosphodiesterase"/>
    <property type="match status" value="1"/>
</dbReference>
<keyword evidence="4" id="KW-1185">Reference proteome</keyword>
<dbReference type="InterPro" id="IPR018476">
    <property type="entry name" value="GlyceroP-diester-Pdiesterase_M"/>
</dbReference>
<keyword evidence="1" id="KW-0472">Membrane</keyword>
<dbReference type="PANTHER" id="PTHR46211">
    <property type="entry name" value="GLYCEROPHOSPHORYL DIESTER PHOSPHODIESTERASE"/>
    <property type="match status" value="1"/>
</dbReference>
<feature type="transmembrane region" description="Helical" evidence="1">
    <location>
        <begin position="119"/>
        <end position="146"/>
    </location>
</feature>
<sequence>MFRLLKNSFIDFAGIYKQYITFAFIFMFMTSFLFFPLTSFIFNRMLLLMGSPTLINNEVYKIPLSSVGFSGLILISLIAIIAVFIQFGVNICIAQQKFFNKEILISEALLTTLAKSHKLIGLGLIPMIALLFVLSPFFSSPLNMIIGDFNWTIYVRGQLTTDYLSLFTYVVIFLLMIYLLLRWIFTLHGVLIEKKSIYQAIKQSMYLTKNNKLIIVVYLIVLNILLFLLNFSIVYLISKVPSVVTSYILGDLINYYLVTVSSFFSFLMSLLIIPINMLFLTRLFYQFMENEGENEDTLSKVRFTRTAIYERLLFRFFRNHRWFVIFIIFIYLTGMFFISHNVNENLTYLKWNVEVAAHRGDKMHTPENSMSSIRSAVEKNADVVEIDAQITQDDIVVLNHDLNLQRVAGVPYHVKDLTYEELQQYEIGSSFSEEFKGEKIPTLEEVLIEIEEAGIKAMIELKPDGTEEELAEQVVSLVEEYEMVDQVYVTSFNYKAIQEIRKHNEDIKIGQILFRSAGNLSRLDVDFYVVHQTLLTERFIKEARGHQRNVWVWSVNLERTIDEVLKYDIDGIIAADPALVLNRFGFSEEALDEEETD</sequence>
<proteinExistence type="predicted"/>
<feature type="domain" description="GP-PDE" evidence="2">
    <location>
        <begin position="353"/>
        <end position="584"/>
    </location>
</feature>
<organism evidence="3 4">
    <name type="scientific">Aquisalibacillus elongatus</name>
    <dbReference type="NCBI Taxonomy" id="485577"/>
    <lineage>
        <taxon>Bacteria</taxon>
        <taxon>Bacillati</taxon>
        <taxon>Bacillota</taxon>
        <taxon>Bacilli</taxon>
        <taxon>Bacillales</taxon>
        <taxon>Bacillaceae</taxon>
        <taxon>Aquisalibacillus</taxon>
    </lineage>
</organism>
<dbReference type="GO" id="GO:0008081">
    <property type="term" value="F:phosphoric diester hydrolase activity"/>
    <property type="evidence" value="ECO:0007669"/>
    <property type="project" value="InterPro"/>
</dbReference>
<dbReference type="PANTHER" id="PTHR46211:SF8">
    <property type="entry name" value="PHOSPHODIESTERASE"/>
    <property type="match status" value="1"/>
</dbReference>
<feature type="transmembrane region" description="Helical" evidence="1">
    <location>
        <begin position="166"/>
        <end position="192"/>
    </location>
</feature>
<name>A0A3N5CFM2_9BACI</name>
<gene>
    <name evidence="3" type="ORF">EDC24_1040</name>
</gene>
<reference evidence="3 4" key="1">
    <citation type="submission" date="2018-11" db="EMBL/GenBank/DDBJ databases">
        <title>Genomic Encyclopedia of Type Strains, Phase IV (KMG-IV): sequencing the most valuable type-strain genomes for metagenomic binning, comparative biology and taxonomic classification.</title>
        <authorList>
            <person name="Goeker M."/>
        </authorList>
    </citation>
    <scope>NUCLEOTIDE SEQUENCE [LARGE SCALE GENOMIC DNA]</scope>
    <source>
        <strain evidence="3 4">DSM 18090</strain>
    </source>
</reference>
<evidence type="ECO:0000313" key="3">
    <source>
        <dbReference type="EMBL" id="RPF56151.1"/>
    </source>
</evidence>
<dbReference type="RefSeq" id="WP_124220300.1">
    <property type="nucleotide sequence ID" value="NZ_RKRF01000007.1"/>
</dbReference>
<keyword evidence="1" id="KW-0812">Transmembrane</keyword>
<dbReference type="PROSITE" id="PS51704">
    <property type="entry name" value="GP_PDE"/>
    <property type="match status" value="1"/>
</dbReference>
<dbReference type="EMBL" id="RKRF01000007">
    <property type="protein sequence ID" value="RPF56151.1"/>
    <property type="molecule type" value="Genomic_DNA"/>
</dbReference>
<feature type="transmembrane region" description="Helical" evidence="1">
    <location>
        <begin position="255"/>
        <end position="280"/>
    </location>
</feature>
<feature type="transmembrane region" description="Helical" evidence="1">
    <location>
        <begin position="213"/>
        <end position="235"/>
    </location>
</feature>
<dbReference type="GO" id="GO:0006629">
    <property type="term" value="P:lipid metabolic process"/>
    <property type="evidence" value="ECO:0007669"/>
    <property type="project" value="InterPro"/>
</dbReference>
<comment type="caution">
    <text evidence="3">The sequence shown here is derived from an EMBL/GenBank/DDBJ whole genome shotgun (WGS) entry which is preliminary data.</text>
</comment>
<dbReference type="Pfam" id="PF03009">
    <property type="entry name" value="GDPD"/>
    <property type="match status" value="1"/>
</dbReference>
<dbReference type="AlphaFoldDB" id="A0A3N5CFM2"/>
<feature type="transmembrane region" description="Helical" evidence="1">
    <location>
        <begin position="62"/>
        <end position="89"/>
    </location>
</feature>
<feature type="transmembrane region" description="Helical" evidence="1">
    <location>
        <begin position="20"/>
        <end position="42"/>
    </location>
</feature>
<dbReference type="OrthoDB" id="384721at2"/>
<dbReference type="SUPFAM" id="SSF51695">
    <property type="entry name" value="PLC-like phosphodiesterases"/>
    <property type="match status" value="1"/>
</dbReference>
<protein>
    <submittedName>
        <fullName evidence="3">Glycerophosphoryl diester phosphodiesterase</fullName>
    </submittedName>
</protein>
<feature type="transmembrane region" description="Helical" evidence="1">
    <location>
        <begin position="322"/>
        <end position="340"/>
    </location>
</feature>
<dbReference type="Pfam" id="PF10110">
    <property type="entry name" value="GPDPase_memb"/>
    <property type="match status" value="1"/>
</dbReference>